<evidence type="ECO:0000313" key="2">
    <source>
        <dbReference type="Proteomes" id="UP001057402"/>
    </source>
</evidence>
<organism evidence="1 2">
    <name type="scientific">Melastoma candidum</name>
    <dbReference type="NCBI Taxonomy" id="119954"/>
    <lineage>
        <taxon>Eukaryota</taxon>
        <taxon>Viridiplantae</taxon>
        <taxon>Streptophyta</taxon>
        <taxon>Embryophyta</taxon>
        <taxon>Tracheophyta</taxon>
        <taxon>Spermatophyta</taxon>
        <taxon>Magnoliopsida</taxon>
        <taxon>eudicotyledons</taxon>
        <taxon>Gunneridae</taxon>
        <taxon>Pentapetalae</taxon>
        <taxon>rosids</taxon>
        <taxon>malvids</taxon>
        <taxon>Myrtales</taxon>
        <taxon>Melastomataceae</taxon>
        <taxon>Melastomatoideae</taxon>
        <taxon>Melastomateae</taxon>
        <taxon>Melastoma</taxon>
    </lineage>
</organism>
<keyword evidence="2" id="KW-1185">Reference proteome</keyword>
<protein>
    <submittedName>
        <fullName evidence="1">Uncharacterized protein</fullName>
    </submittedName>
</protein>
<accession>A0ACB9P731</accession>
<reference evidence="2" key="1">
    <citation type="journal article" date="2023" name="Front. Plant Sci.">
        <title>Chromosomal-level genome assembly of Melastoma candidum provides insights into trichome evolution.</title>
        <authorList>
            <person name="Zhong Y."/>
            <person name="Wu W."/>
            <person name="Sun C."/>
            <person name="Zou P."/>
            <person name="Liu Y."/>
            <person name="Dai S."/>
            <person name="Zhou R."/>
        </authorList>
    </citation>
    <scope>NUCLEOTIDE SEQUENCE [LARGE SCALE GENOMIC DNA]</scope>
</reference>
<name>A0ACB9P731_9MYRT</name>
<dbReference type="Proteomes" id="UP001057402">
    <property type="component" value="Chromosome 7"/>
</dbReference>
<dbReference type="EMBL" id="CM042886">
    <property type="protein sequence ID" value="KAI4342590.1"/>
    <property type="molecule type" value="Genomic_DNA"/>
</dbReference>
<gene>
    <name evidence="1" type="ORF">MLD38_027199</name>
</gene>
<proteinExistence type="predicted"/>
<sequence length="592" mass="66241">MNGSSSSQSPPHASPQVLHFPLPRESLLGRLPVRRSPMPLRLQPDMPVPLRPPLKVCSPDVCSQNLNPFRKIASSVLDFVEDAVLSPFEKTRDLPKTVDPVFQLAGNFSPVQECPVQHRLEVVGQIPHCLRGGAYLRNGANPLFPPSSRGHHLFDGDGMIHAVTFGSQGQASYCCRYTRTSRLEQEAALGRPVFPKPIGELHGRYGFARLGLFMARTSIGLVDDSHGAGTANAGLVYFNGRLLAMSEDDLPYHVKVDADGDLKTIGRFDFDKQLDRQMIAHPKVDPATGDLHALSYDVLRKPYLKYFRFNRHGQRTCQLDISLELPTMIHDFAITEDHVIIPDHQVVFRLSEMIRGGSPVIFDQTKTSRFMILPKDMHDQSAIQRIDVPDCFCFHLWNAWEEKDERGNTVVINILGSCMDPPGSIFNEYDQNGSAPRIELTKIRINLRSGQVERRPLAQGLNLEAGQVDRKFLGRETRYVYLAIAEPWPKCRGIAKVDLLTGEVTEFSYGRGSYGGEPCYINATCEGSPSSDCGDYLVSYVRDEGREESELVIVRASDMQQVGLVRLPARVPYGFHGIFLRPEELRNQVVCC</sequence>
<comment type="caution">
    <text evidence="1">The sequence shown here is derived from an EMBL/GenBank/DDBJ whole genome shotgun (WGS) entry which is preliminary data.</text>
</comment>
<evidence type="ECO:0000313" key="1">
    <source>
        <dbReference type="EMBL" id="KAI4342590.1"/>
    </source>
</evidence>